<feature type="transmembrane region" description="Helical" evidence="1">
    <location>
        <begin position="99"/>
        <end position="118"/>
    </location>
</feature>
<evidence type="ECO:0000256" key="1">
    <source>
        <dbReference type="SAM" id="Phobius"/>
    </source>
</evidence>
<keyword evidence="1" id="KW-1133">Transmembrane helix</keyword>
<feature type="transmembrane region" description="Helical" evidence="1">
    <location>
        <begin position="159"/>
        <end position="183"/>
    </location>
</feature>
<dbReference type="AlphaFoldDB" id="A0A841ARS8"/>
<reference evidence="2 3" key="1">
    <citation type="submission" date="2020-08" db="EMBL/GenBank/DDBJ databases">
        <title>Sequencing the genomes of 1000 actinobacteria strains.</title>
        <authorList>
            <person name="Klenk H.-P."/>
        </authorList>
    </citation>
    <scope>NUCLEOTIDE SEQUENCE [LARGE SCALE GENOMIC DNA]</scope>
    <source>
        <strain evidence="2 3">DSM 105784</strain>
    </source>
</reference>
<keyword evidence="1" id="KW-0472">Membrane</keyword>
<organism evidence="2 3">
    <name type="scientific">Conyzicola lurida</name>
    <dbReference type="NCBI Taxonomy" id="1172621"/>
    <lineage>
        <taxon>Bacteria</taxon>
        <taxon>Bacillati</taxon>
        <taxon>Actinomycetota</taxon>
        <taxon>Actinomycetes</taxon>
        <taxon>Micrococcales</taxon>
        <taxon>Microbacteriaceae</taxon>
        <taxon>Conyzicola</taxon>
    </lineage>
</organism>
<feature type="transmembrane region" description="Helical" evidence="1">
    <location>
        <begin position="195"/>
        <end position="215"/>
    </location>
</feature>
<evidence type="ECO:0000313" key="2">
    <source>
        <dbReference type="EMBL" id="MBB5844129.1"/>
    </source>
</evidence>
<dbReference type="EMBL" id="JACHMJ010000001">
    <property type="protein sequence ID" value="MBB5844129.1"/>
    <property type="molecule type" value="Genomic_DNA"/>
</dbReference>
<name>A0A841ARS8_9MICO</name>
<feature type="transmembrane region" description="Helical" evidence="1">
    <location>
        <begin position="67"/>
        <end position="92"/>
    </location>
</feature>
<dbReference type="Proteomes" id="UP000536685">
    <property type="component" value="Unassembled WGS sequence"/>
</dbReference>
<dbReference type="InterPro" id="IPR009339">
    <property type="entry name" value="DUF998"/>
</dbReference>
<feature type="transmembrane region" description="Helical" evidence="1">
    <location>
        <begin position="9"/>
        <end position="34"/>
    </location>
</feature>
<dbReference type="RefSeq" id="WP_184237995.1">
    <property type="nucleotide sequence ID" value="NZ_JACHMJ010000001.1"/>
</dbReference>
<dbReference type="Pfam" id="PF06197">
    <property type="entry name" value="DUF998"/>
    <property type="match status" value="1"/>
</dbReference>
<keyword evidence="1" id="KW-0812">Transmembrane</keyword>
<keyword evidence="3" id="KW-1185">Reference proteome</keyword>
<comment type="caution">
    <text evidence="2">The sequence shown here is derived from an EMBL/GenBank/DDBJ whole genome shotgun (WGS) entry which is preliminary data.</text>
</comment>
<accession>A0A841ARS8</accession>
<evidence type="ECO:0000313" key="3">
    <source>
        <dbReference type="Proteomes" id="UP000536685"/>
    </source>
</evidence>
<gene>
    <name evidence="2" type="ORF">HD599_002452</name>
</gene>
<feature type="transmembrane region" description="Helical" evidence="1">
    <location>
        <begin position="133"/>
        <end position="152"/>
    </location>
</feature>
<protein>
    <submittedName>
        <fullName evidence="2">Putative membrane protein</fullName>
    </submittedName>
</protein>
<sequence>MTAPNRTRVIVGALAFLIGGLQYVTLEAIAAAAWRDPVYSYTYNYISDLGAPGAEVVYLGRDIHSPLAAVMNTAFVLEGLLVALGAILLMVLLHGVARWAFVAFALLHAVGIVLVGFFPETVGGGLGVFHTGGAYLAIVFSNLLALTVGLSARRMALPAWFRVTSLALPVLGFASEAALFSGLGDGRLDGLWERGGVYSFTVFQILFGLVVLAGATRKPRRDRVSSGL</sequence>
<proteinExistence type="predicted"/>